<gene>
    <name evidence="2" type="ORF">TrRE_jg9340</name>
</gene>
<comment type="caution">
    <text evidence="2">The sequence shown here is derived from an EMBL/GenBank/DDBJ whole genome shotgun (WGS) entry which is preliminary data.</text>
</comment>
<feature type="region of interest" description="Disordered" evidence="1">
    <location>
        <begin position="404"/>
        <end position="434"/>
    </location>
</feature>
<sequence>MSTNRKSVPPHLLELPRDPSLNKYTKATRNYKAAFQAIERTADSKCFRPYEVPPPSVGTYDPPLPAMDDVGGTTSTVPFRSTTKYHAVNPKIATIGMYPNRTRCSNNNFDMSDWETDIYKRRGEVESYQPRLSRNLAQADLVGKRLEDDNLASLGFMKSKSTPVLGLRELNNPVGIGPGEFFDPAAAASVRVKDVNKKSWFFRSRATRERLDVSERVKQYIEMKKRELEGEEKGRKKARGMSMETKETDNTEAERSEGSPSPGRSAKQRSYTMDVKDAFQLEARFRLGTGFGASSRKLNIDVGEDESLPRPKTTMSMMSPNISHSIDFNGFHSVTRTFKDKNGKDFNKIVRKRGPTAVVGRDSHFDVYSMGYGNGKMEEGPTPNSYNPDINKRSESKRVMGMTHMFKGPTDRRFPKKVEREQEQEEERGEELKE</sequence>
<feature type="compositionally biased region" description="Acidic residues" evidence="1">
    <location>
        <begin position="422"/>
        <end position="434"/>
    </location>
</feature>
<keyword evidence="3" id="KW-1185">Reference proteome</keyword>
<protein>
    <submittedName>
        <fullName evidence="2">Uncharacterized protein</fullName>
    </submittedName>
</protein>
<reference evidence="2" key="1">
    <citation type="submission" date="2022-07" db="EMBL/GenBank/DDBJ databases">
        <title>Genome analysis of Parmales, a sister group of diatoms, reveals the evolutionary specialization of diatoms from phago-mixotrophs to photoautotrophs.</title>
        <authorList>
            <person name="Ban H."/>
            <person name="Sato S."/>
            <person name="Yoshikawa S."/>
            <person name="Kazumasa Y."/>
            <person name="Nakamura Y."/>
            <person name="Ichinomiya M."/>
            <person name="Saitoh K."/>
            <person name="Sato N."/>
            <person name="Blanc-Mathieu R."/>
            <person name="Endo H."/>
            <person name="Kuwata A."/>
            <person name="Ogata H."/>
        </authorList>
    </citation>
    <scope>NUCLEOTIDE SEQUENCE</scope>
</reference>
<dbReference type="OrthoDB" id="195906at2759"/>
<feature type="compositionally biased region" description="Basic and acidic residues" evidence="1">
    <location>
        <begin position="244"/>
        <end position="257"/>
    </location>
</feature>
<evidence type="ECO:0000256" key="1">
    <source>
        <dbReference type="SAM" id="MobiDB-lite"/>
    </source>
</evidence>
<dbReference type="Proteomes" id="UP001165082">
    <property type="component" value="Unassembled WGS sequence"/>
</dbReference>
<evidence type="ECO:0000313" key="2">
    <source>
        <dbReference type="EMBL" id="GMI10842.1"/>
    </source>
</evidence>
<accession>A0A9W7FEU2</accession>
<organism evidence="2 3">
    <name type="scientific">Triparma retinervis</name>
    <dbReference type="NCBI Taxonomy" id="2557542"/>
    <lineage>
        <taxon>Eukaryota</taxon>
        <taxon>Sar</taxon>
        <taxon>Stramenopiles</taxon>
        <taxon>Ochrophyta</taxon>
        <taxon>Bolidophyceae</taxon>
        <taxon>Parmales</taxon>
        <taxon>Triparmaceae</taxon>
        <taxon>Triparma</taxon>
    </lineage>
</organism>
<evidence type="ECO:0000313" key="3">
    <source>
        <dbReference type="Proteomes" id="UP001165082"/>
    </source>
</evidence>
<feature type="compositionally biased region" description="Basic and acidic residues" evidence="1">
    <location>
        <begin position="409"/>
        <end position="421"/>
    </location>
</feature>
<feature type="region of interest" description="Disordered" evidence="1">
    <location>
        <begin position="227"/>
        <end position="270"/>
    </location>
</feature>
<dbReference type="EMBL" id="BRXZ01000393">
    <property type="protein sequence ID" value="GMI10842.1"/>
    <property type="molecule type" value="Genomic_DNA"/>
</dbReference>
<name>A0A9W7FEU2_9STRA</name>
<proteinExistence type="predicted"/>
<dbReference type="AlphaFoldDB" id="A0A9W7FEU2"/>